<evidence type="ECO:0000256" key="6">
    <source>
        <dbReference type="ARBA" id="ARBA00022989"/>
    </source>
</evidence>
<proteinExistence type="inferred from homology"/>
<name>A0A7W8KJF4_9DEIO</name>
<evidence type="ECO:0000313" key="11">
    <source>
        <dbReference type="EMBL" id="MBB5379020.1"/>
    </source>
</evidence>
<reference evidence="10" key="1">
    <citation type="journal article" date="2014" name="Int. J. Syst. Evol. Microbiol.">
        <title>Complete genome of a new Firmicutes species belonging to the dominant human colonic microbiota ('Ruminococcus bicirculans') reveals two chromosomes and a selective capacity to utilize plant glucans.</title>
        <authorList>
            <consortium name="NISC Comparative Sequencing Program"/>
            <person name="Wegmann U."/>
            <person name="Louis P."/>
            <person name="Goesmann A."/>
            <person name="Henrissat B."/>
            <person name="Duncan S.H."/>
            <person name="Flint H.J."/>
        </authorList>
    </citation>
    <scope>NUCLEOTIDE SEQUENCE</scope>
    <source>
        <strain evidence="10">CGMCC 1.18437</strain>
    </source>
</reference>
<gene>
    <name evidence="10" type="ORF">GCM10017781_44050</name>
    <name evidence="11" type="ORF">HNQ07_004530</name>
</gene>
<evidence type="ECO:0000313" key="13">
    <source>
        <dbReference type="Proteomes" id="UP000619376"/>
    </source>
</evidence>
<comment type="subcellular location">
    <subcellularLocation>
        <location evidence="1">Cell inner membrane</location>
        <topology evidence="1">Multi-pass membrane protein</topology>
    </subcellularLocation>
</comment>
<keyword evidence="7 9" id="KW-0472">Membrane</keyword>
<evidence type="ECO:0000256" key="3">
    <source>
        <dbReference type="ARBA" id="ARBA00022475"/>
    </source>
</evidence>
<evidence type="ECO:0000256" key="7">
    <source>
        <dbReference type="ARBA" id="ARBA00023136"/>
    </source>
</evidence>
<dbReference type="GO" id="GO:0005886">
    <property type="term" value="C:plasma membrane"/>
    <property type="evidence" value="ECO:0007669"/>
    <property type="project" value="UniProtKB-SubCell"/>
</dbReference>
<comment type="caution">
    <text evidence="11">The sequence shown here is derived from an EMBL/GenBank/DDBJ whole genome shotgun (WGS) entry which is preliminary data.</text>
</comment>
<organism evidence="11 12">
    <name type="scientific">Deinococcus metalli</name>
    <dbReference type="NCBI Taxonomy" id="1141878"/>
    <lineage>
        <taxon>Bacteria</taxon>
        <taxon>Thermotogati</taxon>
        <taxon>Deinococcota</taxon>
        <taxon>Deinococci</taxon>
        <taxon>Deinococcales</taxon>
        <taxon>Deinococcaceae</taxon>
        <taxon>Deinococcus</taxon>
    </lineage>
</organism>
<dbReference type="Proteomes" id="UP000619376">
    <property type="component" value="Unassembled WGS sequence"/>
</dbReference>
<dbReference type="Pfam" id="PF04143">
    <property type="entry name" value="Sulf_transp"/>
    <property type="match status" value="1"/>
</dbReference>
<keyword evidence="6 9" id="KW-1133">Transmembrane helix</keyword>
<dbReference type="EMBL" id="JACHFK010000018">
    <property type="protein sequence ID" value="MBB5379020.1"/>
    <property type="molecule type" value="Genomic_DNA"/>
</dbReference>
<keyword evidence="4" id="KW-0997">Cell inner membrane</keyword>
<feature type="transmembrane region" description="Helical" evidence="9">
    <location>
        <begin position="165"/>
        <end position="190"/>
    </location>
</feature>
<dbReference type="Proteomes" id="UP000539473">
    <property type="component" value="Unassembled WGS sequence"/>
</dbReference>
<dbReference type="PANTHER" id="PTHR30574">
    <property type="entry name" value="INNER MEMBRANE PROTEIN YEDE"/>
    <property type="match status" value="1"/>
</dbReference>
<dbReference type="EMBL" id="BNAJ01000018">
    <property type="protein sequence ID" value="GHF63298.1"/>
    <property type="molecule type" value="Genomic_DNA"/>
</dbReference>
<protein>
    <recommendedName>
        <fullName evidence="14">YeeE/YedE family protein</fullName>
    </recommendedName>
</protein>
<reference evidence="11 12" key="3">
    <citation type="submission" date="2020-08" db="EMBL/GenBank/DDBJ databases">
        <title>Genomic Encyclopedia of Type Strains, Phase IV (KMG-IV): sequencing the most valuable type-strain genomes for metagenomic binning, comparative biology and taxonomic classification.</title>
        <authorList>
            <person name="Goeker M."/>
        </authorList>
    </citation>
    <scope>NUCLEOTIDE SEQUENCE [LARGE SCALE GENOMIC DNA]</scope>
    <source>
        <strain evidence="11 12">DSM 27521</strain>
    </source>
</reference>
<comment type="similarity">
    <text evidence="8">Belongs to the TsuA/YedE (TC 9.B.102) family.</text>
</comment>
<evidence type="ECO:0000256" key="2">
    <source>
        <dbReference type="ARBA" id="ARBA00022448"/>
    </source>
</evidence>
<feature type="transmembrane region" description="Helical" evidence="9">
    <location>
        <begin position="126"/>
        <end position="145"/>
    </location>
</feature>
<feature type="transmembrane region" description="Helical" evidence="9">
    <location>
        <begin position="99"/>
        <end position="119"/>
    </location>
</feature>
<evidence type="ECO:0000313" key="10">
    <source>
        <dbReference type="EMBL" id="GHF63298.1"/>
    </source>
</evidence>
<keyword evidence="3" id="KW-1003">Cell membrane</keyword>
<keyword evidence="2" id="KW-0813">Transport</keyword>
<evidence type="ECO:0000256" key="4">
    <source>
        <dbReference type="ARBA" id="ARBA00022519"/>
    </source>
</evidence>
<feature type="transmembrane region" description="Helical" evidence="9">
    <location>
        <begin position="12"/>
        <end position="31"/>
    </location>
</feature>
<reference evidence="10" key="4">
    <citation type="submission" date="2024-05" db="EMBL/GenBank/DDBJ databases">
        <authorList>
            <person name="Sun Q."/>
            <person name="Zhou Y."/>
        </authorList>
    </citation>
    <scope>NUCLEOTIDE SEQUENCE</scope>
    <source>
        <strain evidence="10">CGMCC 1.18437</strain>
    </source>
</reference>
<keyword evidence="13" id="KW-1185">Reference proteome</keyword>
<reference evidence="13" key="2">
    <citation type="journal article" date="2019" name="Int. J. Syst. Evol. Microbiol.">
        <title>The Global Catalogue of Microorganisms (GCM) 10K type strain sequencing project: providing services to taxonomists for standard genome sequencing and annotation.</title>
        <authorList>
            <consortium name="The Broad Institute Genomics Platform"/>
            <consortium name="The Broad Institute Genome Sequencing Center for Infectious Disease"/>
            <person name="Wu L."/>
            <person name="Ma J."/>
        </authorList>
    </citation>
    <scope>NUCLEOTIDE SEQUENCE [LARGE SCALE GENOMIC DNA]</scope>
    <source>
        <strain evidence="13">CGMCC 1.18437</strain>
    </source>
</reference>
<evidence type="ECO:0000313" key="12">
    <source>
        <dbReference type="Proteomes" id="UP000539473"/>
    </source>
</evidence>
<feature type="transmembrane region" description="Helical" evidence="9">
    <location>
        <begin position="67"/>
        <end position="87"/>
    </location>
</feature>
<evidence type="ECO:0000256" key="9">
    <source>
        <dbReference type="SAM" id="Phobius"/>
    </source>
</evidence>
<evidence type="ECO:0000256" key="8">
    <source>
        <dbReference type="ARBA" id="ARBA00035655"/>
    </source>
</evidence>
<keyword evidence="5 9" id="KW-0812">Transmembrane</keyword>
<evidence type="ECO:0008006" key="14">
    <source>
        <dbReference type="Google" id="ProtNLM"/>
    </source>
</evidence>
<dbReference type="InterPro" id="IPR007272">
    <property type="entry name" value="Sulf_transp_TsuA/YedE"/>
</dbReference>
<dbReference type="AlphaFoldDB" id="A0A7W8KJF4"/>
<evidence type="ECO:0000256" key="1">
    <source>
        <dbReference type="ARBA" id="ARBA00004429"/>
    </source>
</evidence>
<dbReference type="PANTHER" id="PTHR30574:SF1">
    <property type="entry name" value="SULPHUR TRANSPORT DOMAIN-CONTAINING PROTEIN"/>
    <property type="match status" value="1"/>
</dbReference>
<evidence type="ECO:0000256" key="5">
    <source>
        <dbReference type="ARBA" id="ARBA00022692"/>
    </source>
</evidence>
<accession>A0A7W8KJF4</accession>
<sequence length="191" mass="20054">MTDLLDLLRSPWPWYVAGPLIGLTVPLLLLLGNKSFGISANLRHGCAILLPDAVKPSFFRYNWRAEAWNLMFAAGLILGGLLAGLMFANPEPTRLSAAAVQSVQHLGVTVQPGLVLAALTDLSRPGVWLLLTVSGLLVGFGTRYGGGCTSGHAITGLSTLQGPSMIATASFFAGGILSANLLLPVFMAVIR</sequence>
<dbReference type="RefSeq" id="WP_184115961.1">
    <property type="nucleotide sequence ID" value="NZ_BNAJ01000018.1"/>
</dbReference>